<protein>
    <recommendedName>
        <fullName evidence="1">COMM domain-containing protein 5</fullName>
    </recommendedName>
</protein>
<evidence type="ECO:0000259" key="3">
    <source>
        <dbReference type="PROSITE" id="PS51269"/>
    </source>
</evidence>
<keyword evidence="5" id="KW-1185">Reference proteome</keyword>
<evidence type="ECO:0000313" key="5">
    <source>
        <dbReference type="Proteomes" id="UP001174909"/>
    </source>
</evidence>
<dbReference type="PANTHER" id="PTHR15666">
    <property type="entry name" value="COMM DOMAIN CONTAINING PROTEIN 5"/>
    <property type="match status" value="1"/>
</dbReference>
<reference evidence="4" key="1">
    <citation type="submission" date="2023-03" db="EMBL/GenBank/DDBJ databases">
        <authorList>
            <person name="Steffen K."/>
            <person name="Cardenas P."/>
        </authorList>
    </citation>
    <scope>NUCLEOTIDE SEQUENCE</scope>
</reference>
<evidence type="ECO:0000313" key="4">
    <source>
        <dbReference type="EMBL" id="CAI8051104.1"/>
    </source>
</evidence>
<feature type="domain" description="COMM" evidence="3">
    <location>
        <begin position="148"/>
        <end position="212"/>
    </location>
</feature>
<comment type="caution">
    <text evidence="4">The sequence shown here is derived from an EMBL/GenBank/DDBJ whole genome shotgun (WGS) entry which is preliminary data.</text>
</comment>
<gene>
    <name evidence="4" type="ORF">GBAR_LOCUS28004</name>
</gene>
<name>A0AA35TN78_GEOBA</name>
<sequence>MSAVQVMAQSGAGGAADRTPFYGIKVPQELRKTVQLAKNMDTALFKKIVQCVAEYVETGSGSRDCLSGLGKQTSPEEDIRTVFAGVHCVLTAALRTPKLKSAVFKEDLQLIKMPPEMIATLNSVIFSSKTRQARLERCLLQQRVRLPQMDTLRWRLDVAISNSSLHRVLEPSILMEMTLSDGTIKTFEIPVSKFHELRYSVAYVLKEMEDLEKRNILKLQD</sequence>
<evidence type="ECO:0000256" key="2">
    <source>
        <dbReference type="ARBA" id="ARBA00093452"/>
    </source>
</evidence>
<proteinExistence type="inferred from homology"/>
<dbReference type="PANTHER" id="PTHR15666:SF1">
    <property type="entry name" value="COMM DOMAIN-CONTAINING PROTEIN 5"/>
    <property type="match status" value="1"/>
</dbReference>
<dbReference type="Proteomes" id="UP001174909">
    <property type="component" value="Unassembled WGS sequence"/>
</dbReference>
<accession>A0AA35TN78</accession>
<dbReference type="InterPro" id="IPR017920">
    <property type="entry name" value="COMM"/>
</dbReference>
<dbReference type="AlphaFoldDB" id="A0AA35TN78"/>
<dbReference type="GO" id="GO:0005634">
    <property type="term" value="C:nucleus"/>
    <property type="evidence" value="ECO:0007669"/>
    <property type="project" value="TreeGrafter"/>
</dbReference>
<dbReference type="InterPro" id="IPR037357">
    <property type="entry name" value="COMMD5"/>
</dbReference>
<dbReference type="Pfam" id="PF07258">
    <property type="entry name" value="COMM_domain"/>
    <property type="match status" value="1"/>
</dbReference>
<dbReference type="PROSITE" id="PS51269">
    <property type="entry name" value="COMM"/>
    <property type="match status" value="1"/>
</dbReference>
<organism evidence="4 5">
    <name type="scientific">Geodia barretti</name>
    <name type="common">Barrett's horny sponge</name>
    <dbReference type="NCBI Taxonomy" id="519541"/>
    <lineage>
        <taxon>Eukaryota</taxon>
        <taxon>Metazoa</taxon>
        <taxon>Porifera</taxon>
        <taxon>Demospongiae</taxon>
        <taxon>Heteroscleromorpha</taxon>
        <taxon>Tetractinellida</taxon>
        <taxon>Astrophorina</taxon>
        <taxon>Geodiidae</taxon>
        <taxon>Geodia</taxon>
    </lineage>
</organism>
<evidence type="ECO:0000256" key="1">
    <source>
        <dbReference type="ARBA" id="ARBA00016556"/>
    </source>
</evidence>
<comment type="similarity">
    <text evidence="2">Belongs to the COMM domain-containing protein 5 family.</text>
</comment>
<dbReference type="Pfam" id="PF21672">
    <property type="entry name" value="COMM_HN"/>
    <property type="match status" value="1"/>
</dbReference>
<dbReference type="EMBL" id="CASHTH010003903">
    <property type="protein sequence ID" value="CAI8051104.1"/>
    <property type="molecule type" value="Genomic_DNA"/>
</dbReference>